<evidence type="ECO:0000313" key="3">
    <source>
        <dbReference type="Proteomes" id="UP000189055"/>
    </source>
</evidence>
<dbReference type="KEGG" id="aper:A0U91_15610"/>
<dbReference type="Proteomes" id="UP000189055">
    <property type="component" value="Plasmid pAC1084_1"/>
</dbReference>
<dbReference type="AlphaFoldDB" id="A0A1U9LJA0"/>
<keyword evidence="1" id="KW-0812">Transmembrane</keyword>
<dbReference type="EMBL" id="CP014688">
    <property type="protein sequence ID" value="AQT06439.1"/>
    <property type="molecule type" value="Genomic_DNA"/>
</dbReference>
<proteinExistence type="predicted"/>
<keyword evidence="2" id="KW-0614">Plasmid</keyword>
<organism evidence="2 3">
    <name type="scientific">Acetobacter persici</name>
    <dbReference type="NCBI Taxonomy" id="1076596"/>
    <lineage>
        <taxon>Bacteria</taxon>
        <taxon>Pseudomonadati</taxon>
        <taxon>Pseudomonadota</taxon>
        <taxon>Alphaproteobacteria</taxon>
        <taxon>Acetobacterales</taxon>
        <taxon>Acetobacteraceae</taxon>
        <taxon>Acetobacter</taxon>
    </lineage>
</organism>
<evidence type="ECO:0000256" key="1">
    <source>
        <dbReference type="SAM" id="Phobius"/>
    </source>
</evidence>
<accession>A0A1U9LJA0</accession>
<name>A0A1U9LJA0_9PROT</name>
<evidence type="ECO:0000313" key="2">
    <source>
        <dbReference type="EMBL" id="AQT06439.1"/>
    </source>
</evidence>
<reference evidence="2 3" key="1">
    <citation type="submission" date="2016-03" db="EMBL/GenBank/DDBJ databases">
        <title>Acetic acid bacteria sequencing.</title>
        <authorList>
            <person name="Brandt J."/>
            <person name="Jakob F."/>
            <person name="Vogel R.F."/>
        </authorList>
    </citation>
    <scope>NUCLEOTIDE SEQUENCE [LARGE SCALE GENOMIC DNA]</scope>
    <source>
        <strain evidence="2 3">TMW2.1084</strain>
        <plasmid evidence="3">pac1084_1</plasmid>
    </source>
</reference>
<protein>
    <submittedName>
        <fullName evidence="2">Uncharacterized protein</fullName>
    </submittedName>
</protein>
<keyword evidence="1" id="KW-1133">Transmembrane helix</keyword>
<keyword evidence="1" id="KW-0472">Membrane</keyword>
<dbReference type="RefSeq" id="WP_077932065.1">
    <property type="nucleotide sequence ID" value="NZ_CP014688.1"/>
</dbReference>
<geneLocation type="plasmid" evidence="3">
    <name>pac1084_1</name>
</geneLocation>
<sequence>MTAPFEVPFPKRKKKKSAAKDKILLVKLSFAVPCKLFLQSHAWHKLSVSQMFFILDMMSLTVIFAFDTLMPTRSFF</sequence>
<gene>
    <name evidence="2" type="ORF">A0U91_15610</name>
</gene>
<feature type="transmembrane region" description="Helical" evidence="1">
    <location>
        <begin position="50"/>
        <end position="70"/>
    </location>
</feature>